<dbReference type="FunFam" id="3.90.76.10:FF:000001">
    <property type="entry name" value="Oligopeptide ABC transporter substrate-binding protein"/>
    <property type="match status" value="1"/>
</dbReference>
<evidence type="ECO:0000313" key="7">
    <source>
        <dbReference type="EMBL" id="PEH40764.1"/>
    </source>
</evidence>
<sequence>MKHTHAMAAVLAALALTAASTASAVNVPANVTLAAQQDITRQVPAEVESLDPAHIESWTGNTIGLDLFEGLARIDADGKLVPGVAQSWEHPSPDTWVFKLRHDAKWSNGQPVTAADFVYAWQRVVDPKTGSKYTILVEFIKNAKAVIAGKQPPSALAVRAVDPYTLEVKTENPVAFFPELTAMAPLVPVNKDDVTKFGDAWTRPQNIVSNGAYKLVDWQPNNRILATKNDKYWNTGKVVIKNVTYLPIESDDTAMRMYQSGQIDYTYSIPAGVFNQVSKQFGKELRPGLQLATYYFYMKNSDAAFKDKRVRQALSMVLDRDILTSRLTQAGEVPMYGLMPNGTKGVQPFKPDWAAWPMAKRVDYAKNLLKQAGYSDANPLSFTLTYNTSDLHKKVALFAASEWRTKLGVTAKLENVEFKVLMKLRHDGKVEMARDGWFADYNDAMTFFDLIRCGSAQNTVGYCNPKVDQLIDQANQKLDDKERTALLTQAHDLAMNDYPMLPLFQYSADRLVKSYVGGYSLSNVIDMRASQDMYLIKH</sequence>
<dbReference type="InterPro" id="IPR030678">
    <property type="entry name" value="Peptide/Ni-bd"/>
</dbReference>
<dbReference type="EMBL" id="PDDY01000001">
    <property type="protein sequence ID" value="PEH40764.1"/>
    <property type="molecule type" value="Genomic_DNA"/>
</dbReference>
<evidence type="ECO:0000259" key="6">
    <source>
        <dbReference type="Pfam" id="PF00496"/>
    </source>
</evidence>
<keyword evidence="4 5" id="KW-0732">Signal</keyword>
<dbReference type="GO" id="GO:0015833">
    <property type="term" value="P:peptide transport"/>
    <property type="evidence" value="ECO:0007669"/>
    <property type="project" value="TreeGrafter"/>
</dbReference>
<dbReference type="FunFam" id="3.10.105.10:FF:000001">
    <property type="entry name" value="Oligopeptide ABC transporter, oligopeptide-binding protein"/>
    <property type="match status" value="1"/>
</dbReference>
<protein>
    <submittedName>
        <fullName evidence="7">Peptide ABC transporter substrate-binding protein</fullName>
    </submittedName>
</protein>
<dbReference type="Pfam" id="PF00496">
    <property type="entry name" value="SBP_bac_5"/>
    <property type="match status" value="1"/>
</dbReference>
<dbReference type="CDD" id="cd08504">
    <property type="entry name" value="PBP2_OppA"/>
    <property type="match status" value="1"/>
</dbReference>
<feature type="signal peptide" evidence="5">
    <location>
        <begin position="1"/>
        <end position="24"/>
    </location>
</feature>
<dbReference type="PIRSF" id="PIRSF002741">
    <property type="entry name" value="MppA"/>
    <property type="match status" value="1"/>
</dbReference>
<evidence type="ECO:0000313" key="8">
    <source>
        <dbReference type="Proteomes" id="UP000220629"/>
    </source>
</evidence>
<gene>
    <name evidence="7" type="ORF">CRM94_00460</name>
</gene>
<feature type="domain" description="Solute-binding protein family 5" evidence="6">
    <location>
        <begin position="79"/>
        <end position="455"/>
    </location>
</feature>
<keyword evidence="3" id="KW-0813">Transport</keyword>
<dbReference type="SUPFAM" id="SSF53850">
    <property type="entry name" value="Periplasmic binding protein-like II"/>
    <property type="match status" value="1"/>
</dbReference>
<dbReference type="PANTHER" id="PTHR30290">
    <property type="entry name" value="PERIPLASMIC BINDING COMPONENT OF ABC TRANSPORTER"/>
    <property type="match status" value="1"/>
</dbReference>
<dbReference type="GO" id="GO:0030288">
    <property type="term" value="C:outer membrane-bounded periplasmic space"/>
    <property type="evidence" value="ECO:0007669"/>
    <property type="project" value="TreeGrafter"/>
</dbReference>
<dbReference type="InterPro" id="IPR000914">
    <property type="entry name" value="SBP_5_dom"/>
</dbReference>
<dbReference type="RefSeq" id="WP_098151268.1">
    <property type="nucleotide sequence ID" value="NZ_CADEWA010000002.1"/>
</dbReference>
<comment type="caution">
    <text evidence="7">The sequence shown here is derived from an EMBL/GenBank/DDBJ whole genome shotgun (WGS) entry which is preliminary data.</text>
</comment>
<evidence type="ECO:0000256" key="2">
    <source>
        <dbReference type="ARBA" id="ARBA00005695"/>
    </source>
</evidence>
<dbReference type="Gene3D" id="3.40.190.10">
    <property type="entry name" value="Periplasmic binding protein-like II"/>
    <property type="match status" value="1"/>
</dbReference>
<reference evidence="8" key="1">
    <citation type="submission" date="2017-09" db="EMBL/GenBank/DDBJ databases">
        <title>FDA dAtabase for Regulatory Grade micrObial Sequences (FDA-ARGOS): Supporting development and validation of Infectious Disease Dx tests.</title>
        <authorList>
            <person name="Minogue T."/>
            <person name="Wolcott M."/>
            <person name="Wasieloski L."/>
            <person name="Aguilar W."/>
            <person name="Moore D."/>
            <person name="Tallon L."/>
            <person name="Sadzewicz L."/>
            <person name="Ott S."/>
            <person name="Zhao X."/>
            <person name="Nagaraj S."/>
            <person name="Vavikolanu K."/>
            <person name="Aluvathingal J."/>
            <person name="Nadendla S."/>
            <person name="Sichtig H."/>
        </authorList>
    </citation>
    <scope>NUCLEOTIDE SEQUENCE [LARGE SCALE GENOMIC DNA]</scope>
    <source>
        <strain evidence="8">FDAARGOS_390</strain>
    </source>
</reference>
<name>A0A2A7SAM4_BURGA</name>
<feature type="chain" id="PRO_5013106109" evidence="5">
    <location>
        <begin position="25"/>
        <end position="538"/>
    </location>
</feature>
<accession>A0A2A7SAM4</accession>
<dbReference type="InterPro" id="IPR039424">
    <property type="entry name" value="SBP_5"/>
</dbReference>
<dbReference type="Gene3D" id="3.90.76.10">
    <property type="entry name" value="Dipeptide-binding Protein, Domain 1"/>
    <property type="match status" value="1"/>
</dbReference>
<dbReference type="AlphaFoldDB" id="A0A2A7SAM4"/>
<evidence type="ECO:0000256" key="1">
    <source>
        <dbReference type="ARBA" id="ARBA00004196"/>
    </source>
</evidence>
<evidence type="ECO:0000256" key="4">
    <source>
        <dbReference type="ARBA" id="ARBA00022729"/>
    </source>
</evidence>
<comment type="similarity">
    <text evidence="2">Belongs to the bacterial solute-binding protein 5 family.</text>
</comment>
<comment type="subcellular location">
    <subcellularLocation>
        <location evidence="1">Cell envelope</location>
    </subcellularLocation>
</comment>
<dbReference type="GO" id="GO:0043190">
    <property type="term" value="C:ATP-binding cassette (ABC) transporter complex"/>
    <property type="evidence" value="ECO:0007669"/>
    <property type="project" value="InterPro"/>
</dbReference>
<dbReference type="GO" id="GO:1904680">
    <property type="term" value="F:peptide transmembrane transporter activity"/>
    <property type="evidence" value="ECO:0007669"/>
    <property type="project" value="TreeGrafter"/>
</dbReference>
<organism evidence="7 8">
    <name type="scientific">Burkholderia gladioli</name>
    <name type="common">Pseudomonas marginata</name>
    <name type="synonym">Phytomonas marginata</name>
    <dbReference type="NCBI Taxonomy" id="28095"/>
    <lineage>
        <taxon>Bacteria</taxon>
        <taxon>Pseudomonadati</taxon>
        <taxon>Pseudomonadota</taxon>
        <taxon>Betaproteobacteria</taxon>
        <taxon>Burkholderiales</taxon>
        <taxon>Burkholderiaceae</taxon>
        <taxon>Burkholderia</taxon>
    </lineage>
</organism>
<dbReference type="PANTHER" id="PTHR30290:SF10">
    <property type="entry name" value="PERIPLASMIC OLIGOPEPTIDE-BINDING PROTEIN-RELATED"/>
    <property type="match status" value="1"/>
</dbReference>
<dbReference type="Proteomes" id="UP000220629">
    <property type="component" value="Unassembled WGS sequence"/>
</dbReference>
<evidence type="ECO:0000256" key="5">
    <source>
        <dbReference type="SAM" id="SignalP"/>
    </source>
</evidence>
<dbReference type="Gene3D" id="3.10.105.10">
    <property type="entry name" value="Dipeptide-binding Protein, Domain 3"/>
    <property type="match status" value="1"/>
</dbReference>
<evidence type="ECO:0000256" key="3">
    <source>
        <dbReference type="ARBA" id="ARBA00022448"/>
    </source>
</evidence>
<proteinExistence type="inferred from homology"/>